<evidence type="ECO:0000313" key="12">
    <source>
        <dbReference type="EMBL" id="AUP80175.1"/>
    </source>
</evidence>
<dbReference type="Gene3D" id="2.40.170.20">
    <property type="entry name" value="TonB-dependent receptor, beta-barrel domain"/>
    <property type="match status" value="1"/>
</dbReference>
<dbReference type="Gene3D" id="2.60.40.1120">
    <property type="entry name" value="Carboxypeptidase-like, regulatory domain"/>
    <property type="match status" value="1"/>
</dbReference>
<dbReference type="AlphaFoldDB" id="A0A2K9PSZ1"/>
<sequence length="1173" mass="131779">MKIKLTNPLFFFRGKLLRIIMRAFIFLLCTSVFGLTPNNIVSQNAKVNIDTDITITVDEVFQLISDQTDYKFIYQSDLFNDFPKVELKKGIIKVNKLLKQSLSNGDFKISFTNANTIFIEESANQNITITGFVADAKGDPLAGVTVLLDGANRGTTTNYDGRFQIRAEKATGILVFSSIGYKTKRVNYVEGIPLSVKMEEELSALDEVTIVAYGETNKREMTGSVSTIKSEDIKDIPSSSVANLLQGRLSGVSVTNSSGAPGGGGTNIVIRGFNSLGIEAGRRFSNPLWIVDGVPMSSFTSPVTGTNGLADLNPEVIESIDVLKDASATSLYGSRAANGVILVTTKKGRKNQKGNFTVNYSETLSVLPEYPTVYGGRGERIFKINGRKAQRNAYFDPALGTWIYPGSYEEAWGELGTFDGFWGNGSVDELKDGFIVQDSLNAFYNNSTNFYKKIYREAKIRNANIQTYGGGENMSYSIGLGYYDEEGIVVGTGFKRTNLLGNFRVQPVDKLSLNLNNYLSLADRSRGVRGGGLASGRDIELVPDEPYNLSTLLPFNNQATEDAVQRFKSQEEKNITYRLRSSLQLQYDFSKDINISNTVSVDFSQNNRNSFRPAALSLFNESESAGEISRNITFLNESLLNYKTSINDNHNIGVVLGVSFQRDVSHYVGGSARGGPSDLVKYVGKEGWPNLIERSEFWIDPLKTYRSDFLESKLHSLFGRLNYNYKKKYLLTATMRRDGSSVFGRNLRWATFPSVGLGWNFSEEKFMQGFKSLDFAKLRASYGLSGNTFSSPYLAYGVLESRGVYNGQATIAPNWGEGFYNPNLSWEETRQLDIGVDFNFFNYRLSVTADYYNRHTKDLLYKVELPGNYSTYQSQWINAAAIVNHGFELEFKYDVFRDKQDFWRVSLNLAKNYNRFADSFNDRDILDLNEKKYFVLGREINSIYGFKTDGFIQTDDEVVEYYNSNGELNRVSNDFSQNSYHRPGDVKFVDVNGDFIIDYRDQVYLGSTLPDVTGGLINEVRWKNFDLNMLFSFSFGRDMVNTAASESILIETAAPLFINADDTFWQQPGDNPDYPIYRTGAFNSNFVPIQDRLIEHVHYVKLKTLTLGYTLPKTLFKKKVFDSVRFFFSGENLFTITNYSGLDPETVNITTGIDNGKTFPLARKLTLGLTIKL</sequence>
<dbReference type="InterPro" id="IPR023996">
    <property type="entry name" value="TonB-dep_OMP_SusC/RagA"/>
</dbReference>
<dbReference type="Gene3D" id="2.170.130.10">
    <property type="entry name" value="TonB-dependent receptor, plug domain"/>
    <property type="match status" value="1"/>
</dbReference>
<feature type="domain" description="TonB-dependent receptor plug" evidence="11">
    <location>
        <begin position="218"/>
        <end position="340"/>
    </location>
</feature>
<dbReference type="EMBL" id="CP025791">
    <property type="protein sequence ID" value="AUP80175.1"/>
    <property type="molecule type" value="Genomic_DNA"/>
</dbReference>
<keyword evidence="2 8" id="KW-0813">Transport</keyword>
<dbReference type="SUPFAM" id="SSF49464">
    <property type="entry name" value="Carboxypeptidase regulatory domain-like"/>
    <property type="match status" value="1"/>
</dbReference>
<dbReference type="PROSITE" id="PS52016">
    <property type="entry name" value="TONB_DEPENDENT_REC_3"/>
    <property type="match status" value="1"/>
</dbReference>
<dbReference type="GO" id="GO:0009279">
    <property type="term" value="C:cell outer membrane"/>
    <property type="evidence" value="ECO:0007669"/>
    <property type="project" value="UniProtKB-SubCell"/>
</dbReference>
<gene>
    <name evidence="12" type="ORF">C1H87_16250</name>
</gene>
<evidence type="ECO:0000256" key="3">
    <source>
        <dbReference type="ARBA" id="ARBA00022452"/>
    </source>
</evidence>
<evidence type="ECO:0000256" key="8">
    <source>
        <dbReference type="PROSITE-ProRule" id="PRU01360"/>
    </source>
</evidence>
<dbReference type="InterPro" id="IPR036942">
    <property type="entry name" value="Beta-barrel_TonB_sf"/>
</dbReference>
<dbReference type="Pfam" id="PF13715">
    <property type="entry name" value="CarbopepD_reg_2"/>
    <property type="match status" value="1"/>
</dbReference>
<comment type="similarity">
    <text evidence="8 9">Belongs to the TonB-dependent receptor family.</text>
</comment>
<dbReference type="RefSeq" id="WP_102756827.1">
    <property type="nucleotide sequence ID" value="NZ_CP025791.1"/>
</dbReference>
<dbReference type="InterPro" id="IPR037066">
    <property type="entry name" value="Plug_dom_sf"/>
</dbReference>
<evidence type="ECO:0000256" key="1">
    <source>
        <dbReference type="ARBA" id="ARBA00004571"/>
    </source>
</evidence>
<keyword evidence="4 8" id="KW-0812">Transmembrane</keyword>
<evidence type="ECO:0000259" key="10">
    <source>
        <dbReference type="Pfam" id="PF00593"/>
    </source>
</evidence>
<dbReference type="SUPFAM" id="SSF56935">
    <property type="entry name" value="Porins"/>
    <property type="match status" value="1"/>
</dbReference>
<proteinExistence type="inferred from homology"/>
<evidence type="ECO:0000256" key="5">
    <source>
        <dbReference type="ARBA" id="ARBA00023077"/>
    </source>
</evidence>
<evidence type="ECO:0000259" key="11">
    <source>
        <dbReference type="Pfam" id="PF07715"/>
    </source>
</evidence>
<dbReference type="Pfam" id="PF00593">
    <property type="entry name" value="TonB_dep_Rec_b-barrel"/>
    <property type="match status" value="1"/>
</dbReference>
<name>A0A2K9PSZ1_9FLAO</name>
<reference evidence="12 13" key="1">
    <citation type="submission" date="2018-01" db="EMBL/GenBank/DDBJ databases">
        <title>Complete genome sequence of Flavivirga eckloniae ECD14 isolated from seaweed Ecklonia cava.</title>
        <authorList>
            <person name="Lee J.H."/>
            <person name="Baik K.S."/>
            <person name="Seong C.N."/>
        </authorList>
    </citation>
    <scope>NUCLEOTIDE SEQUENCE [LARGE SCALE GENOMIC DNA]</scope>
    <source>
        <strain evidence="12 13">ECD14</strain>
    </source>
</reference>
<dbReference type="NCBIfam" id="TIGR04056">
    <property type="entry name" value="OMP_RagA_SusC"/>
    <property type="match status" value="1"/>
</dbReference>
<dbReference type="InterPro" id="IPR008969">
    <property type="entry name" value="CarboxyPept-like_regulatory"/>
</dbReference>
<evidence type="ECO:0000256" key="2">
    <source>
        <dbReference type="ARBA" id="ARBA00022448"/>
    </source>
</evidence>
<protein>
    <submittedName>
        <fullName evidence="12">SusC/RagA family TonB-linked outer membrane protein</fullName>
    </submittedName>
</protein>
<evidence type="ECO:0000256" key="4">
    <source>
        <dbReference type="ARBA" id="ARBA00022692"/>
    </source>
</evidence>
<keyword evidence="3 8" id="KW-1134">Transmembrane beta strand</keyword>
<dbReference type="InterPro" id="IPR039426">
    <property type="entry name" value="TonB-dep_rcpt-like"/>
</dbReference>
<feature type="domain" description="TonB-dependent receptor-like beta-barrel" evidence="10">
    <location>
        <begin position="563"/>
        <end position="924"/>
    </location>
</feature>
<dbReference type="KEGG" id="fek:C1H87_16250"/>
<keyword evidence="6 8" id="KW-0472">Membrane</keyword>
<dbReference type="InterPro" id="IPR012910">
    <property type="entry name" value="Plug_dom"/>
</dbReference>
<organism evidence="12 13">
    <name type="scientific">Flavivirga eckloniae</name>
    <dbReference type="NCBI Taxonomy" id="1803846"/>
    <lineage>
        <taxon>Bacteria</taxon>
        <taxon>Pseudomonadati</taxon>
        <taxon>Bacteroidota</taxon>
        <taxon>Flavobacteriia</taxon>
        <taxon>Flavobacteriales</taxon>
        <taxon>Flavobacteriaceae</taxon>
        <taxon>Flavivirga</taxon>
    </lineage>
</organism>
<keyword evidence="7 8" id="KW-0998">Cell outer membrane</keyword>
<evidence type="ECO:0000256" key="7">
    <source>
        <dbReference type="ARBA" id="ARBA00023237"/>
    </source>
</evidence>
<keyword evidence="5 9" id="KW-0798">TonB box</keyword>
<dbReference type="OrthoDB" id="9768177at2"/>
<evidence type="ECO:0000256" key="9">
    <source>
        <dbReference type="RuleBase" id="RU003357"/>
    </source>
</evidence>
<dbReference type="InterPro" id="IPR023997">
    <property type="entry name" value="TonB-dep_OMP_SusC/RagA_CS"/>
</dbReference>
<accession>A0A2K9PSZ1</accession>
<keyword evidence="13" id="KW-1185">Reference proteome</keyword>
<dbReference type="Pfam" id="PF07715">
    <property type="entry name" value="Plug"/>
    <property type="match status" value="1"/>
</dbReference>
<comment type="subcellular location">
    <subcellularLocation>
        <location evidence="1 8">Cell outer membrane</location>
        <topology evidence="1 8">Multi-pass membrane protein</topology>
    </subcellularLocation>
</comment>
<dbReference type="NCBIfam" id="TIGR04057">
    <property type="entry name" value="SusC_RagA_signa"/>
    <property type="match status" value="1"/>
</dbReference>
<evidence type="ECO:0000256" key="6">
    <source>
        <dbReference type="ARBA" id="ARBA00023136"/>
    </source>
</evidence>
<evidence type="ECO:0000313" key="13">
    <source>
        <dbReference type="Proteomes" id="UP000235826"/>
    </source>
</evidence>
<dbReference type="InterPro" id="IPR000531">
    <property type="entry name" value="Beta-barrel_TonB"/>
</dbReference>
<dbReference type="Proteomes" id="UP000235826">
    <property type="component" value="Chromosome"/>
</dbReference>